<evidence type="ECO:0000256" key="1">
    <source>
        <dbReference type="SAM" id="Phobius"/>
    </source>
</evidence>
<dbReference type="Proteomes" id="UP000062833">
    <property type="component" value="Chromosome"/>
</dbReference>
<dbReference type="AlphaFoldDB" id="A0A0M4RRQ8"/>
<keyword evidence="1" id="KW-0472">Membrane</keyword>
<name>A0A0M4RRQ8_9MICC</name>
<dbReference type="EMBL" id="CP012677">
    <property type="protein sequence ID" value="ALE93576.1"/>
    <property type="molecule type" value="Genomic_DNA"/>
</dbReference>
<evidence type="ECO:0008006" key="4">
    <source>
        <dbReference type="Google" id="ProtNLM"/>
    </source>
</evidence>
<dbReference type="KEGG" id="aaq:AOC05_16690"/>
<evidence type="ECO:0000313" key="3">
    <source>
        <dbReference type="Proteomes" id="UP000062833"/>
    </source>
</evidence>
<dbReference type="OrthoDB" id="5123397at2"/>
<feature type="transmembrane region" description="Helical" evidence="1">
    <location>
        <begin position="67"/>
        <end position="88"/>
    </location>
</feature>
<proteinExistence type="predicted"/>
<protein>
    <recommendedName>
        <fullName evidence="4">Alkaline shock response membrane anchor protein AmaP</fullName>
    </recommendedName>
</protein>
<gene>
    <name evidence="2" type="ORF">AOC05_16690</name>
</gene>
<organism evidence="2 3">
    <name type="scientific">Arthrobacter alpinus</name>
    <dbReference type="NCBI Taxonomy" id="656366"/>
    <lineage>
        <taxon>Bacteria</taxon>
        <taxon>Bacillati</taxon>
        <taxon>Actinomycetota</taxon>
        <taxon>Actinomycetes</taxon>
        <taxon>Micrococcales</taxon>
        <taxon>Micrococcaceae</taxon>
        <taxon>Arthrobacter</taxon>
    </lineage>
</organism>
<keyword evidence="1" id="KW-0812">Transmembrane</keyword>
<dbReference type="PATRIC" id="fig|656366.3.peg.3597"/>
<sequence length="206" mass="21743">MNGTPRGINRFLLAVLGLGFMVVGAGLVAVAAVPSAARWWQDFAGPLVLDLSDFATRTHLMPDTGSWVWLMVAAALLLVVIVMVTWIANQGKGRTGILFTAAGSKDDDGAAGRVVISCAVAEQALKRALLERSDLLGVSVTSFDFRNQASLRVRVLPRQGVAPHLVAAEVAAIVEAMDALVGVQVPVLLSIGSGARSRFTKAERVR</sequence>
<evidence type="ECO:0000313" key="2">
    <source>
        <dbReference type="EMBL" id="ALE93576.1"/>
    </source>
</evidence>
<feature type="transmembrane region" description="Helical" evidence="1">
    <location>
        <begin position="12"/>
        <end position="33"/>
    </location>
</feature>
<accession>A0A0M4RRQ8</accession>
<keyword evidence="3" id="KW-1185">Reference proteome</keyword>
<dbReference type="RefSeq" id="WP_062008534.1">
    <property type="nucleotide sequence ID" value="NZ_CP012677.1"/>
</dbReference>
<keyword evidence="1" id="KW-1133">Transmembrane helix</keyword>
<reference evidence="3" key="1">
    <citation type="submission" date="2015-09" db="EMBL/GenBank/DDBJ databases">
        <title>Complete genome of Arthrobacter alpinus strain R3.8.</title>
        <authorList>
            <person name="See-Too W.S."/>
            <person name="Chan K.G."/>
        </authorList>
    </citation>
    <scope>NUCLEOTIDE SEQUENCE [LARGE SCALE GENOMIC DNA]</scope>
    <source>
        <strain evidence="3">R3.8</strain>
    </source>
</reference>